<gene>
    <name evidence="2" type="ORF">JKP88DRAFT_243479</name>
</gene>
<dbReference type="EMBL" id="JAFCMP010000068">
    <property type="protein sequence ID" value="KAG5188488.1"/>
    <property type="molecule type" value="Genomic_DNA"/>
</dbReference>
<accession>A0A835Z8M6</accession>
<dbReference type="AlphaFoldDB" id="A0A835Z8M6"/>
<feature type="chain" id="PRO_5032481793" evidence="1">
    <location>
        <begin position="25"/>
        <end position="133"/>
    </location>
</feature>
<reference evidence="2" key="1">
    <citation type="submission" date="2021-02" db="EMBL/GenBank/DDBJ databases">
        <title>First Annotated Genome of the Yellow-green Alga Tribonema minus.</title>
        <authorList>
            <person name="Mahan K.M."/>
        </authorList>
    </citation>
    <scope>NUCLEOTIDE SEQUENCE</scope>
    <source>
        <strain evidence="2">UTEX B ZZ1240</strain>
    </source>
</reference>
<keyword evidence="3" id="KW-1185">Reference proteome</keyword>
<evidence type="ECO:0000313" key="2">
    <source>
        <dbReference type="EMBL" id="KAG5188488.1"/>
    </source>
</evidence>
<name>A0A835Z8M6_9STRA</name>
<keyword evidence="1" id="KW-0732">Signal</keyword>
<evidence type="ECO:0000313" key="3">
    <source>
        <dbReference type="Proteomes" id="UP000664859"/>
    </source>
</evidence>
<protein>
    <submittedName>
        <fullName evidence="2">Uncharacterized protein</fullName>
    </submittedName>
</protein>
<organism evidence="2 3">
    <name type="scientific">Tribonema minus</name>
    <dbReference type="NCBI Taxonomy" id="303371"/>
    <lineage>
        <taxon>Eukaryota</taxon>
        <taxon>Sar</taxon>
        <taxon>Stramenopiles</taxon>
        <taxon>Ochrophyta</taxon>
        <taxon>PX clade</taxon>
        <taxon>Xanthophyceae</taxon>
        <taxon>Tribonematales</taxon>
        <taxon>Tribonemataceae</taxon>
        <taxon>Tribonema</taxon>
    </lineage>
</organism>
<evidence type="ECO:0000256" key="1">
    <source>
        <dbReference type="SAM" id="SignalP"/>
    </source>
</evidence>
<dbReference type="Proteomes" id="UP000664859">
    <property type="component" value="Unassembled WGS sequence"/>
</dbReference>
<sequence length="133" mass="14408">MRSWPLRGFSCVCGVLSLLRGCESLAPRTGRVQPRRGTTPGLLSSMASSDDQEQQTLAIAADALGSTVPDLLINGVWHHQKPGHARFTRWLHELLPHETQFGWRDNGAIRMLFDGGAVASAGILAVTNPGEHD</sequence>
<comment type="caution">
    <text evidence="2">The sequence shown here is derived from an EMBL/GenBank/DDBJ whole genome shotgun (WGS) entry which is preliminary data.</text>
</comment>
<feature type="signal peptide" evidence="1">
    <location>
        <begin position="1"/>
        <end position="24"/>
    </location>
</feature>
<proteinExistence type="predicted"/>